<gene>
    <name evidence="7" type="ORF">SFOMI_4207</name>
</gene>
<reference evidence="7 8" key="2">
    <citation type="journal article" date="2013" name="Environ. Sci. Technol.">
        <title>The 4-tert-butylphenol-utilizing bacterium Sphingobium fuliginis OMI can degrade bisphenols via phenolic ring hydroxylation and meta-cleavage pathway.</title>
        <authorList>
            <person name="Ogata Y."/>
            <person name="Goda S."/>
            <person name="Toyama T."/>
            <person name="Sei K."/>
            <person name="Ike M."/>
        </authorList>
    </citation>
    <scope>NUCLEOTIDE SEQUENCE [LARGE SCALE GENOMIC DNA]</scope>
    <source>
        <strain evidence="7 8">OMI</strain>
    </source>
</reference>
<dbReference type="InterPro" id="IPR036188">
    <property type="entry name" value="FAD/NAD-bd_sf"/>
</dbReference>
<accession>A0A292ZL80</accession>
<comment type="cofactor">
    <cofactor evidence="1">
        <name>FAD</name>
        <dbReference type="ChEBI" id="CHEBI:57692"/>
    </cofactor>
</comment>
<keyword evidence="5 7" id="KW-0560">Oxidoreductase</keyword>
<dbReference type="Pfam" id="PF01266">
    <property type="entry name" value="DAO"/>
    <property type="match status" value="1"/>
</dbReference>
<evidence type="ECO:0000256" key="5">
    <source>
        <dbReference type="ARBA" id="ARBA00023002"/>
    </source>
</evidence>
<dbReference type="Gene3D" id="3.30.9.10">
    <property type="entry name" value="D-Amino Acid Oxidase, subunit A, domain 2"/>
    <property type="match status" value="1"/>
</dbReference>
<dbReference type="PANTHER" id="PTHR11985">
    <property type="entry name" value="GLYCEROL-3-PHOSPHATE DEHYDROGENASE"/>
    <property type="match status" value="1"/>
</dbReference>
<comment type="similarity">
    <text evidence="2">Belongs to the FAD-dependent glycerol-3-phosphate dehydrogenase family.</text>
</comment>
<sequence>MPETVIIGAGIQGATLALAALERGVCPILVDRDDQPSGASVNSYGIVHGGLRYLQSMNIPRWVRSRRAQNWYIDRYPHQVRPLRCVMPLYAGAPRSPRLFALARGFDRLLRTALGQHVPLPEDGACSRQEVLQAYDVASHGLLGGAVWYDAQLLNPPALLREMLAEVEQRGGVVLRSTEVTGLIEQGGRLQAVQLRNARDGREQRIAADRLFDCGGAQAGRCMGPARRVPSAAVLAFNLLMDIPAPPASDAYALSPTPGRGRSFFFRRYGAATLVGTFYRPAPGILSPEPTAEDVRSALSSIRQCLPNVELDEGSVLATYAGLLPDRDGSGRALHPGDRHLRPGPEGYHMLVSGKLTTAPLLSEQVARRLWPAAPLPRTGGWRPRHA</sequence>
<dbReference type="EC" id="1.1.5.3" evidence="7"/>
<dbReference type="SUPFAM" id="SSF51905">
    <property type="entry name" value="FAD/NAD(P)-binding domain"/>
    <property type="match status" value="1"/>
</dbReference>
<dbReference type="AlphaFoldDB" id="A0A292ZL80"/>
<keyword evidence="3" id="KW-0285">Flavoprotein</keyword>
<keyword evidence="4" id="KW-0274">FAD</keyword>
<dbReference type="GO" id="GO:0004368">
    <property type="term" value="F:glycerol-3-phosphate dehydrogenase (quinone) activity"/>
    <property type="evidence" value="ECO:0007669"/>
    <property type="project" value="UniProtKB-EC"/>
</dbReference>
<evidence type="ECO:0000256" key="2">
    <source>
        <dbReference type="ARBA" id="ARBA00007330"/>
    </source>
</evidence>
<evidence type="ECO:0000259" key="6">
    <source>
        <dbReference type="Pfam" id="PF01266"/>
    </source>
</evidence>
<dbReference type="InterPro" id="IPR006076">
    <property type="entry name" value="FAD-dep_OxRdtase"/>
</dbReference>
<name>A0A292ZL80_SPHSA</name>
<dbReference type="GO" id="GO:0006072">
    <property type="term" value="P:glycerol-3-phosphate metabolic process"/>
    <property type="evidence" value="ECO:0007669"/>
    <property type="project" value="InterPro"/>
</dbReference>
<protein>
    <submittedName>
        <fullName evidence="7">Glycerol-3-phosphate dehydrogenase</fullName>
        <ecNumber evidence="7">1.1.5.3</ecNumber>
    </submittedName>
</protein>
<evidence type="ECO:0000256" key="3">
    <source>
        <dbReference type="ARBA" id="ARBA00022630"/>
    </source>
</evidence>
<evidence type="ECO:0000256" key="1">
    <source>
        <dbReference type="ARBA" id="ARBA00001974"/>
    </source>
</evidence>
<evidence type="ECO:0000313" key="8">
    <source>
        <dbReference type="Proteomes" id="UP000221538"/>
    </source>
</evidence>
<evidence type="ECO:0000313" key="7">
    <source>
        <dbReference type="EMBL" id="GAY23629.1"/>
    </source>
</evidence>
<proteinExistence type="inferred from homology"/>
<comment type="caution">
    <text evidence="7">The sequence shown here is derived from an EMBL/GenBank/DDBJ whole genome shotgun (WGS) entry which is preliminary data.</text>
</comment>
<reference evidence="7 8" key="1">
    <citation type="journal article" date="2013" name="Biodegradation">
        <title>Occurrence of 4-tert-butylphenol (4-t-BP) biodegradation in an aquatic sample caused by the presence of Spirodela polyrrhiza and isolation of a 4-t-BP-utilizing bacterium.</title>
        <authorList>
            <person name="Ogata Y."/>
            <person name="Toyama T."/>
            <person name="Yu N."/>
            <person name="Wang X."/>
            <person name="Sei K."/>
            <person name="Ike M."/>
        </authorList>
    </citation>
    <scope>NUCLEOTIDE SEQUENCE [LARGE SCALE GENOMIC DNA]</scope>
    <source>
        <strain evidence="7 8">OMI</strain>
    </source>
</reference>
<dbReference type="Gene3D" id="3.50.50.60">
    <property type="entry name" value="FAD/NAD(P)-binding domain"/>
    <property type="match status" value="1"/>
</dbReference>
<dbReference type="EMBL" id="BEWI01000032">
    <property type="protein sequence ID" value="GAY23629.1"/>
    <property type="molecule type" value="Genomic_DNA"/>
</dbReference>
<dbReference type="InterPro" id="IPR000447">
    <property type="entry name" value="G3P_DH_FAD-dep"/>
</dbReference>
<organism evidence="7 8">
    <name type="scientific">Sphingobium fuliginis (strain ATCC 27551)</name>
    <dbReference type="NCBI Taxonomy" id="336203"/>
    <lineage>
        <taxon>Bacteria</taxon>
        <taxon>Pseudomonadati</taxon>
        <taxon>Pseudomonadota</taxon>
        <taxon>Alphaproteobacteria</taxon>
        <taxon>Sphingomonadales</taxon>
        <taxon>Sphingomonadaceae</taxon>
        <taxon>Sphingobium</taxon>
    </lineage>
</organism>
<feature type="domain" description="FAD dependent oxidoreductase" evidence="6">
    <location>
        <begin position="4"/>
        <end position="368"/>
    </location>
</feature>
<dbReference type="RefSeq" id="WP_048575525.1">
    <property type="nucleotide sequence ID" value="NZ_BEWI01000032.1"/>
</dbReference>
<dbReference type="PANTHER" id="PTHR11985:SF15">
    <property type="entry name" value="GLYCEROL-3-PHOSPHATE DEHYDROGENASE, MITOCHONDRIAL"/>
    <property type="match status" value="1"/>
</dbReference>
<evidence type="ECO:0000256" key="4">
    <source>
        <dbReference type="ARBA" id="ARBA00022827"/>
    </source>
</evidence>
<dbReference type="Proteomes" id="UP000221538">
    <property type="component" value="Unassembled WGS sequence"/>
</dbReference>